<reference evidence="1 2" key="1">
    <citation type="journal article" date="2005" name="Nucleic Acids Res.">
        <title>Genomic blueprint of Hahella chejuensis, a marine microbe producing an algicidal agent.</title>
        <authorList>
            <person name="Jeong H."/>
            <person name="Yim J.H."/>
            <person name="Lee C."/>
            <person name="Choi S.-H."/>
            <person name="Park Y.K."/>
            <person name="Yoon S.H."/>
            <person name="Hur C.-G."/>
            <person name="Kang H.-Y."/>
            <person name="Kim D."/>
            <person name="Lee H.H."/>
            <person name="Park K.H."/>
            <person name="Park S.-H."/>
            <person name="Park H.-S."/>
            <person name="Lee H.K."/>
            <person name="Oh T.K."/>
            <person name="Kim J.F."/>
        </authorList>
    </citation>
    <scope>NUCLEOTIDE SEQUENCE [LARGE SCALE GENOMIC DNA]</scope>
    <source>
        <strain evidence="1 2">KCTC 2396</strain>
    </source>
</reference>
<evidence type="ECO:0000313" key="2">
    <source>
        <dbReference type="Proteomes" id="UP000000238"/>
    </source>
</evidence>
<sequence length="50" mass="5618">MGQITTIGGGNGHNYYSIEFPYNINPNAIIEFDYLSDVEAEIYEKETSAQ</sequence>
<dbReference type="EMBL" id="CP000155">
    <property type="protein sequence ID" value="ABC27020.1"/>
    <property type="molecule type" value="Genomic_DNA"/>
</dbReference>
<dbReference type="HOGENOM" id="CLU_3118427_0_0_6"/>
<name>Q2SQQ4_HAHCH</name>
<organism evidence="1 2">
    <name type="scientific">Hahella chejuensis (strain KCTC 2396)</name>
    <dbReference type="NCBI Taxonomy" id="349521"/>
    <lineage>
        <taxon>Bacteria</taxon>
        <taxon>Pseudomonadati</taxon>
        <taxon>Pseudomonadota</taxon>
        <taxon>Gammaproteobacteria</taxon>
        <taxon>Oceanospirillales</taxon>
        <taxon>Hahellaceae</taxon>
        <taxon>Hahella</taxon>
    </lineage>
</organism>
<dbReference type="Proteomes" id="UP000000238">
    <property type="component" value="Chromosome"/>
</dbReference>
<dbReference type="KEGG" id="hch:HCH_00099"/>
<dbReference type="AlphaFoldDB" id="Q2SQQ4"/>
<protein>
    <submittedName>
        <fullName evidence="1">Uncharacterized protein</fullName>
    </submittedName>
</protein>
<proteinExistence type="predicted"/>
<gene>
    <name evidence="1" type="ordered locus">HCH_00099</name>
</gene>
<evidence type="ECO:0000313" key="1">
    <source>
        <dbReference type="EMBL" id="ABC27020.1"/>
    </source>
</evidence>
<accession>Q2SQQ4</accession>
<keyword evidence="2" id="KW-1185">Reference proteome</keyword>